<dbReference type="Proteomes" id="UP000682733">
    <property type="component" value="Unassembled WGS sequence"/>
</dbReference>
<dbReference type="EMBL" id="CAJOBA010013212">
    <property type="protein sequence ID" value="CAF3878485.1"/>
    <property type="molecule type" value="Genomic_DNA"/>
</dbReference>
<dbReference type="Gene3D" id="2.20.25.240">
    <property type="match status" value="1"/>
</dbReference>
<sequence>MTKAEISETGRGKPAAQFEGCSYKIEPRQKELISWKCREYGCLGHLNTLKDYTKPDLRTLHSHGRDPR</sequence>
<organism evidence="1 3">
    <name type="scientific">Didymodactylos carnosus</name>
    <dbReference type="NCBI Taxonomy" id="1234261"/>
    <lineage>
        <taxon>Eukaryota</taxon>
        <taxon>Metazoa</taxon>
        <taxon>Spiralia</taxon>
        <taxon>Gnathifera</taxon>
        <taxon>Rotifera</taxon>
        <taxon>Eurotatoria</taxon>
        <taxon>Bdelloidea</taxon>
        <taxon>Philodinida</taxon>
        <taxon>Philodinidae</taxon>
        <taxon>Didymodactylos</taxon>
    </lineage>
</organism>
<name>A0A8S2ECU0_9BILA</name>
<protein>
    <recommendedName>
        <fullName evidence="4">FLYWCH-type domain-containing protein</fullName>
    </recommendedName>
</protein>
<evidence type="ECO:0008006" key="4">
    <source>
        <dbReference type="Google" id="ProtNLM"/>
    </source>
</evidence>
<dbReference type="AlphaFoldDB" id="A0A8S2ECU0"/>
<dbReference type="EMBL" id="CAJNOK010010270">
    <property type="protein sequence ID" value="CAF1110903.1"/>
    <property type="molecule type" value="Genomic_DNA"/>
</dbReference>
<evidence type="ECO:0000313" key="2">
    <source>
        <dbReference type="EMBL" id="CAF3878485.1"/>
    </source>
</evidence>
<dbReference type="Proteomes" id="UP000677228">
    <property type="component" value="Unassembled WGS sequence"/>
</dbReference>
<proteinExistence type="predicted"/>
<evidence type="ECO:0000313" key="3">
    <source>
        <dbReference type="Proteomes" id="UP000677228"/>
    </source>
</evidence>
<evidence type="ECO:0000313" key="1">
    <source>
        <dbReference type="EMBL" id="CAF1110903.1"/>
    </source>
</evidence>
<gene>
    <name evidence="1" type="ORF">OVA965_LOCUS19757</name>
    <name evidence="2" type="ORF">TMI583_LOCUS19913</name>
</gene>
<accession>A0A8S2ECU0</accession>
<reference evidence="1" key="1">
    <citation type="submission" date="2021-02" db="EMBL/GenBank/DDBJ databases">
        <authorList>
            <person name="Nowell W R."/>
        </authorList>
    </citation>
    <scope>NUCLEOTIDE SEQUENCE</scope>
</reference>
<comment type="caution">
    <text evidence="1">The sequence shown here is derived from an EMBL/GenBank/DDBJ whole genome shotgun (WGS) entry which is preliminary data.</text>
</comment>